<name>A0A1S9P9W0_9SPHI</name>
<evidence type="ECO:0000313" key="9">
    <source>
        <dbReference type="Proteomes" id="UP000189739"/>
    </source>
</evidence>
<keyword evidence="4" id="KW-0472">Membrane</keyword>
<dbReference type="InterPro" id="IPR033985">
    <property type="entry name" value="SusD-like_N"/>
</dbReference>
<evidence type="ECO:0000259" key="7">
    <source>
        <dbReference type="Pfam" id="PF14322"/>
    </source>
</evidence>
<keyword evidence="9" id="KW-1185">Reference proteome</keyword>
<comment type="similarity">
    <text evidence="2">Belongs to the SusD family.</text>
</comment>
<reference evidence="8 9" key="1">
    <citation type="submission" date="2016-07" db="EMBL/GenBank/DDBJ databases">
        <title>Genomic analysis of zinc-resistant bacterium Mucilaginibacter pedocola TBZ30.</title>
        <authorList>
            <person name="Huang J."/>
            <person name="Tang J."/>
        </authorList>
    </citation>
    <scope>NUCLEOTIDE SEQUENCE [LARGE SCALE GENOMIC DNA]</scope>
    <source>
        <strain evidence="8 9">TBZ30</strain>
    </source>
</reference>
<dbReference type="Gene3D" id="1.25.40.390">
    <property type="match status" value="1"/>
</dbReference>
<evidence type="ECO:0000256" key="3">
    <source>
        <dbReference type="ARBA" id="ARBA00022729"/>
    </source>
</evidence>
<evidence type="ECO:0000256" key="5">
    <source>
        <dbReference type="ARBA" id="ARBA00023237"/>
    </source>
</evidence>
<dbReference type="SUPFAM" id="SSF48452">
    <property type="entry name" value="TPR-like"/>
    <property type="match status" value="1"/>
</dbReference>
<dbReference type="EMBL" id="MBTF01000035">
    <property type="protein sequence ID" value="OOQ57709.1"/>
    <property type="molecule type" value="Genomic_DNA"/>
</dbReference>
<dbReference type="RefSeq" id="WP_078350306.1">
    <property type="nucleotide sequence ID" value="NZ_MBTF01000035.1"/>
</dbReference>
<dbReference type="InterPro" id="IPR011990">
    <property type="entry name" value="TPR-like_helical_dom_sf"/>
</dbReference>
<accession>A0A1S9P9W0</accession>
<evidence type="ECO:0000256" key="1">
    <source>
        <dbReference type="ARBA" id="ARBA00004442"/>
    </source>
</evidence>
<dbReference type="OrthoDB" id="5694214at2"/>
<proteinExistence type="inferred from homology"/>
<gene>
    <name evidence="8" type="ORF">BC343_13005</name>
</gene>
<evidence type="ECO:0000259" key="6">
    <source>
        <dbReference type="Pfam" id="PF07980"/>
    </source>
</evidence>
<organism evidence="8 9">
    <name type="scientific">Mucilaginibacter pedocola</name>
    <dbReference type="NCBI Taxonomy" id="1792845"/>
    <lineage>
        <taxon>Bacteria</taxon>
        <taxon>Pseudomonadati</taxon>
        <taxon>Bacteroidota</taxon>
        <taxon>Sphingobacteriia</taxon>
        <taxon>Sphingobacteriales</taxon>
        <taxon>Sphingobacteriaceae</taxon>
        <taxon>Mucilaginibacter</taxon>
    </lineage>
</organism>
<dbReference type="AlphaFoldDB" id="A0A1S9P9W0"/>
<keyword evidence="3" id="KW-0732">Signal</keyword>
<dbReference type="Proteomes" id="UP000189739">
    <property type="component" value="Unassembled WGS sequence"/>
</dbReference>
<dbReference type="STRING" id="1792845.BC343_13005"/>
<evidence type="ECO:0000256" key="4">
    <source>
        <dbReference type="ARBA" id="ARBA00023136"/>
    </source>
</evidence>
<evidence type="ECO:0000313" key="8">
    <source>
        <dbReference type="EMBL" id="OOQ57709.1"/>
    </source>
</evidence>
<dbReference type="Pfam" id="PF14322">
    <property type="entry name" value="SusD-like_3"/>
    <property type="match status" value="1"/>
</dbReference>
<dbReference type="Pfam" id="PF07980">
    <property type="entry name" value="SusD_RagB"/>
    <property type="match status" value="1"/>
</dbReference>
<dbReference type="GO" id="GO:0009279">
    <property type="term" value="C:cell outer membrane"/>
    <property type="evidence" value="ECO:0007669"/>
    <property type="project" value="UniProtKB-SubCell"/>
</dbReference>
<feature type="domain" description="RagB/SusD" evidence="6">
    <location>
        <begin position="256"/>
        <end position="503"/>
    </location>
</feature>
<dbReference type="InterPro" id="IPR012944">
    <property type="entry name" value="SusD_RagB_dom"/>
</dbReference>
<keyword evidence="5" id="KW-0998">Cell outer membrane</keyword>
<dbReference type="CDD" id="cd08977">
    <property type="entry name" value="SusD"/>
    <property type="match status" value="1"/>
</dbReference>
<sequence length="504" mass="56546">MKNLKIYIPLIIILLTVNPGCKNDLVVNPTDQYSEDTFWKTQADALAGLSGIYNSLYDCQTWFYETDMITSNGLAYNETNGTDAIARGAHTPITALITSRWTQGYRGIGRANTFLAKVGGVTGMADDLKNRTIGEAKFLRAFYYLGLVDCFGGVPLITDEPNVATQATLPRNTADEVYAQIIKDLDEAIPALPNSYTAGTDLGRVTKGAAMALKARALLYTGRWAEAATAAKALMDMNVYTLFPHYRNMFLVANERNSEVIFNVEYQSPRFLNNMDNDSYTLNRPAPTKNLADVYLMTDGLTKETSPLYNPAKPFDNRDPRLLQTMYPVGYKFNGRVTAASNVVTTGFGLKKYTNLTDDDAQPAPKANNSDLNIIFIRYAEVLLIYAEAQNEASGPDASVYDALNKIRKRASVNMPEITPGLTQSQMRDVIRRERRVELAFEGLYYSDIKRWKTAEIENNGTILDYLDRVRSTRTFNKNRDYLWPIPSNQIQLNPNLAQNPNWF</sequence>
<protein>
    <submittedName>
        <fullName evidence="8">Starch-binding protein</fullName>
    </submittedName>
</protein>
<feature type="domain" description="SusD-like N-terminal" evidence="7">
    <location>
        <begin position="89"/>
        <end position="218"/>
    </location>
</feature>
<evidence type="ECO:0000256" key="2">
    <source>
        <dbReference type="ARBA" id="ARBA00006275"/>
    </source>
</evidence>
<comment type="subcellular location">
    <subcellularLocation>
        <location evidence="1">Cell outer membrane</location>
    </subcellularLocation>
</comment>
<comment type="caution">
    <text evidence="8">The sequence shown here is derived from an EMBL/GenBank/DDBJ whole genome shotgun (WGS) entry which is preliminary data.</text>
</comment>